<organism evidence="11 12">
    <name type="scientific">Drosophila navojoa</name>
    <name type="common">Fruit fly</name>
    <dbReference type="NCBI Taxonomy" id="7232"/>
    <lineage>
        <taxon>Eukaryota</taxon>
        <taxon>Metazoa</taxon>
        <taxon>Ecdysozoa</taxon>
        <taxon>Arthropoda</taxon>
        <taxon>Hexapoda</taxon>
        <taxon>Insecta</taxon>
        <taxon>Pterygota</taxon>
        <taxon>Neoptera</taxon>
        <taxon>Endopterygota</taxon>
        <taxon>Diptera</taxon>
        <taxon>Brachycera</taxon>
        <taxon>Muscomorpha</taxon>
        <taxon>Ephydroidea</taxon>
        <taxon>Drosophilidae</taxon>
        <taxon>Drosophila</taxon>
    </lineage>
</organism>
<dbReference type="InterPro" id="IPR027417">
    <property type="entry name" value="P-loop_NTPase"/>
</dbReference>
<dbReference type="GO" id="GO:0000400">
    <property type="term" value="F:four-way junction DNA binding"/>
    <property type="evidence" value="ECO:0007669"/>
    <property type="project" value="TreeGrafter"/>
</dbReference>
<dbReference type="OMA" id="CKRIQDM"/>
<evidence type="ECO:0000259" key="10">
    <source>
        <dbReference type="PROSITE" id="PS50162"/>
    </source>
</evidence>
<evidence type="ECO:0000256" key="5">
    <source>
        <dbReference type="ARBA" id="ARBA00022840"/>
    </source>
</evidence>
<dbReference type="PANTHER" id="PTHR46457">
    <property type="entry name" value="DNA REPAIR PROTEIN RAD51 HOMOLOG 4"/>
    <property type="match status" value="1"/>
</dbReference>
<keyword evidence="7" id="KW-0233">DNA recombination</keyword>
<sequence>MEDHGDLQSLLLATKTGKEISEYHIKLLQKQNIRTVEEFVNANKLHTKLALSNDKMEEIKRELLDLCVRRIKFKKIYQCEPVSYSTGIEELDNLLDAIGQPLRPGRVWELVGENDVGKTELLHTLAVNFVCKQDDNQQVLFMDTNLDFDSERLDEILRKKKLTDEAIDNYLDRICVVKACMAEALLSALQDLLGRLKSSKGSSERVSDIKLILIDSLSACYILYRSSYDLNKGRSFLTELTVVIRKLAVEHGIAFIIGNTTFSLDEESAADGDEEELSHTEAVNPEDCNYLGDYWSSVCTLILSLELPEDSIQENNLRVLKVLSNSCGIGEGSCWLRLTDAGII</sequence>
<dbReference type="GO" id="GO:0033063">
    <property type="term" value="C:Rad51B-Rad51C-Rad51D-XRCC2 complex"/>
    <property type="evidence" value="ECO:0007669"/>
    <property type="project" value="TreeGrafter"/>
</dbReference>
<evidence type="ECO:0000256" key="1">
    <source>
        <dbReference type="ARBA" id="ARBA00004123"/>
    </source>
</evidence>
<dbReference type="InterPro" id="IPR020588">
    <property type="entry name" value="RecA_ATP-bd"/>
</dbReference>
<evidence type="ECO:0000256" key="7">
    <source>
        <dbReference type="ARBA" id="ARBA00023172"/>
    </source>
</evidence>
<dbReference type="InterPro" id="IPR047323">
    <property type="entry name" value="Rad51D_C"/>
</dbReference>
<evidence type="ECO:0000313" key="12">
    <source>
        <dbReference type="Proteomes" id="UP000295192"/>
    </source>
</evidence>
<dbReference type="STRING" id="7232.A0A484BJR4"/>
<feature type="domain" description="RecA family profile 1" evidence="10">
    <location>
        <begin position="80"/>
        <end position="261"/>
    </location>
</feature>
<gene>
    <name evidence="11" type="ORF">AWZ03_004672</name>
</gene>
<dbReference type="GO" id="GO:0005815">
    <property type="term" value="C:microtubule organizing center"/>
    <property type="evidence" value="ECO:0007669"/>
    <property type="project" value="TreeGrafter"/>
</dbReference>
<protein>
    <recommendedName>
        <fullName evidence="10">RecA family profile 1 domain-containing protein</fullName>
    </recommendedName>
</protein>
<keyword evidence="8" id="KW-0234">DNA repair</keyword>
<keyword evidence="9" id="KW-0539">Nucleus</keyword>
<dbReference type="PANTHER" id="PTHR46457:SF1">
    <property type="entry name" value="DNA REPAIR PROTEIN RAD51 HOMOLOG 4"/>
    <property type="match status" value="1"/>
</dbReference>
<dbReference type="CDD" id="cd19489">
    <property type="entry name" value="Rad51D"/>
    <property type="match status" value="1"/>
</dbReference>
<dbReference type="PROSITE" id="PS50162">
    <property type="entry name" value="RECA_2"/>
    <property type="match status" value="1"/>
</dbReference>
<keyword evidence="5" id="KW-0067">ATP-binding</keyword>
<dbReference type="GO" id="GO:0003697">
    <property type="term" value="F:single-stranded DNA binding"/>
    <property type="evidence" value="ECO:0007669"/>
    <property type="project" value="TreeGrafter"/>
</dbReference>
<evidence type="ECO:0000256" key="8">
    <source>
        <dbReference type="ARBA" id="ARBA00023204"/>
    </source>
</evidence>
<dbReference type="GO" id="GO:0005524">
    <property type="term" value="F:ATP binding"/>
    <property type="evidence" value="ECO:0007669"/>
    <property type="project" value="UniProtKB-KW"/>
</dbReference>
<proteinExistence type="inferred from homology"/>
<keyword evidence="4" id="KW-0227">DNA damage</keyword>
<dbReference type="InterPro" id="IPR051988">
    <property type="entry name" value="HRR_RAD51_Paralog"/>
</dbReference>
<comment type="caution">
    <text evidence="11">The sequence shown here is derived from an EMBL/GenBank/DDBJ whole genome shotgun (WGS) entry which is preliminary data.</text>
</comment>
<dbReference type="Pfam" id="PF08423">
    <property type="entry name" value="Rad51"/>
    <property type="match status" value="1"/>
</dbReference>
<evidence type="ECO:0000256" key="3">
    <source>
        <dbReference type="ARBA" id="ARBA00022741"/>
    </source>
</evidence>
<dbReference type="Proteomes" id="UP000295192">
    <property type="component" value="Unassembled WGS sequence"/>
</dbReference>
<dbReference type="EMBL" id="LSRL02000028">
    <property type="protein sequence ID" value="TDG48988.1"/>
    <property type="molecule type" value="Genomic_DNA"/>
</dbReference>
<dbReference type="Gene3D" id="3.40.50.300">
    <property type="entry name" value="P-loop containing nucleotide triphosphate hydrolases"/>
    <property type="match status" value="1"/>
</dbReference>
<dbReference type="GO" id="GO:0000723">
    <property type="term" value="P:telomere maintenance"/>
    <property type="evidence" value="ECO:0007669"/>
    <property type="project" value="TreeGrafter"/>
</dbReference>
<dbReference type="GO" id="GO:0005657">
    <property type="term" value="C:replication fork"/>
    <property type="evidence" value="ECO:0007669"/>
    <property type="project" value="TreeGrafter"/>
</dbReference>
<comment type="subcellular location">
    <subcellularLocation>
        <location evidence="1">Nucleus</location>
    </subcellularLocation>
</comment>
<comment type="similarity">
    <text evidence="2">Belongs to the RecA family. RAD51 subfamily.</text>
</comment>
<evidence type="ECO:0000256" key="2">
    <source>
        <dbReference type="ARBA" id="ARBA00007095"/>
    </source>
</evidence>
<dbReference type="GO" id="GO:0000724">
    <property type="term" value="P:double-strand break repair via homologous recombination"/>
    <property type="evidence" value="ECO:0007669"/>
    <property type="project" value="TreeGrafter"/>
</dbReference>
<evidence type="ECO:0000313" key="11">
    <source>
        <dbReference type="EMBL" id="TDG48988.1"/>
    </source>
</evidence>
<dbReference type="AlphaFoldDB" id="A0A484BJR4"/>
<dbReference type="GO" id="GO:0140664">
    <property type="term" value="F:ATP-dependent DNA damage sensor activity"/>
    <property type="evidence" value="ECO:0007669"/>
    <property type="project" value="InterPro"/>
</dbReference>
<evidence type="ECO:0000256" key="4">
    <source>
        <dbReference type="ARBA" id="ARBA00022763"/>
    </source>
</evidence>
<dbReference type="GO" id="GO:0042148">
    <property type="term" value="P:DNA strand invasion"/>
    <property type="evidence" value="ECO:0007669"/>
    <property type="project" value="TreeGrafter"/>
</dbReference>
<dbReference type="GO" id="GO:0007131">
    <property type="term" value="P:reciprocal meiotic recombination"/>
    <property type="evidence" value="ECO:0007669"/>
    <property type="project" value="TreeGrafter"/>
</dbReference>
<keyword evidence="3" id="KW-0547">Nucleotide-binding</keyword>
<evidence type="ECO:0000256" key="6">
    <source>
        <dbReference type="ARBA" id="ARBA00023125"/>
    </source>
</evidence>
<name>A0A484BJR4_DRONA</name>
<keyword evidence="6" id="KW-0238">DNA-binding</keyword>
<accession>A0A484BJR4</accession>
<evidence type="ECO:0000256" key="9">
    <source>
        <dbReference type="ARBA" id="ARBA00023242"/>
    </source>
</evidence>
<dbReference type="OrthoDB" id="336321at2759"/>
<reference evidence="11 12" key="1">
    <citation type="journal article" date="2019" name="J. Hered.">
        <title>An Improved Genome Assembly for Drosophila navojoa, the Basal Species in the mojavensis Cluster.</title>
        <authorList>
            <person name="Vanderlinde T."/>
            <person name="Dupim E.G."/>
            <person name="Nazario-Yepiz N.O."/>
            <person name="Carvalho A.B."/>
        </authorList>
    </citation>
    <scope>NUCLEOTIDE SEQUENCE [LARGE SCALE GENOMIC DNA]</scope>
    <source>
        <strain evidence="11">Navoj_Jal97</strain>
        <tissue evidence="11">Whole organism</tissue>
    </source>
</reference>
<dbReference type="InterPro" id="IPR013632">
    <property type="entry name" value="Rad51_C"/>
</dbReference>
<dbReference type="KEGG" id="dnv:108654118"/>
<dbReference type="SUPFAM" id="SSF52540">
    <property type="entry name" value="P-loop containing nucleoside triphosphate hydrolases"/>
    <property type="match status" value="1"/>
</dbReference>
<keyword evidence="12" id="KW-1185">Reference proteome</keyword>